<gene>
    <name evidence="3" type="ORF">AQUCO_00500196v1</name>
</gene>
<evidence type="ECO:0000256" key="2">
    <source>
        <dbReference type="ARBA" id="ARBA00022840"/>
    </source>
</evidence>
<dbReference type="FunFam" id="3.90.640.10:FF:000003">
    <property type="entry name" value="Molecular chaperone DnaK"/>
    <property type="match status" value="1"/>
</dbReference>
<accession>A0A2G5EQT0</accession>
<dbReference type="InParanoid" id="A0A2G5EQT0"/>
<dbReference type="STRING" id="218851.A0A2G5EQT0"/>
<dbReference type="SUPFAM" id="SSF53067">
    <property type="entry name" value="Actin-like ATPase domain"/>
    <property type="match status" value="2"/>
</dbReference>
<protein>
    <submittedName>
        <fullName evidence="3">Uncharacterized protein</fullName>
    </submittedName>
</protein>
<dbReference type="AlphaFoldDB" id="A0A2G5EQT0"/>
<dbReference type="PANTHER" id="PTHR19375">
    <property type="entry name" value="HEAT SHOCK PROTEIN 70KDA"/>
    <property type="match status" value="1"/>
</dbReference>
<dbReference type="InterPro" id="IPR013126">
    <property type="entry name" value="Hsp_70_fam"/>
</dbReference>
<name>A0A2G5EQT0_AQUCA</name>
<evidence type="ECO:0000313" key="3">
    <source>
        <dbReference type="EMBL" id="PIA58091.1"/>
    </source>
</evidence>
<dbReference type="OrthoDB" id="10333852at2759"/>
<keyword evidence="4" id="KW-1185">Reference proteome</keyword>
<dbReference type="GO" id="GO:0005524">
    <property type="term" value="F:ATP binding"/>
    <property type="evidence" value="ECO:0007669"/>
    <property type="project" value="UniProtKB-KW"/>
</dbReference>
<sequence>MKPGHFESIGSVIGIHLGSTNSYLSVLEFEGNKQIPKVIKKFPSVVHLKSGDNPENVIYGFKRLVGRNFDDPIVQKEMKRNEFLPFPLPYKIVKSPSNASAWVKTSYGHLCSPVTMLQGFITNMKETAESYIGKKNVVTGAIFTSPRAKFTLDVLKATEKATNMAGLVRVGTMFESNAAAIAYGLHNKEEGRLFAVVDLGGRTFDVSIMERVNSRPCFKPKGHAMGDIFLGGEDFDNVLMEYLVSEAMKGNGLTTTKDIPLLALQKFRLLAEQAKIQLSSASETEITLPPITSTDDASKGVEKHISIRLTRSKFEGLVSNLIERIKFECWNSLADAGVTARDVDEVLLVGGMARVPIVERSVTEIFGKSPCRGLVAPDEAVALGAITDVLHQRCFGIHNDDAWTLCEELDPDLVFPENLTTPWKDWYYCKYRSENRHN</sequence>
<organism evidence="3 4">
    <name type="scientific">Aquilegia coerulea</name>
    <name type="common">Rocky mountain columbine</name>
    <dbReference type="NCBI Taxonomy" id="218851"/>
    <lineage>
        <taxon>Eukaryota</taxon>
        <taxon>Viridiplantae</taxon>
        <taxon>Streptophyta</taxon>
        <taxon>Embryophyta</taxon>
        <taxon>Tracheophyta</taxon>
        <taxon>Spermatophyta</taxon>
        <taxon>Magnoliopsida</taxon>
        <taxon>Ranunculales</taxon>
        <taxon>Ranunculaceae</taxon>
        <taxon>Thalictroideae</taxon>
        <taxon>Aquilegia</taxon>
    </lineage>
</organism>
<keyword evidence="2" id="KW-0067">ATP-binding</keyword>
<evidence type="ECO:0000256" key="1">
    <source>
        <dbReference type="ARBA" id="ARBA00022741"/>
    </source>
</evidence>
<dbReference type="PRINTS" id="PR00301">
    <property type="entry name" value="HEATSHOCK70"/>
</dbReference>
<reference evidence="3 4" key="1">
    <citation type="submission" date="2017-09" db="EMBL/GenBank/DDBJ databases">
        <title>WGS assembly of Aquilegia coerulea Goldsmith.</title>
        <authorList>
            <person name="Hodges S."/>
            <person name="Kramer E."/>
            <person name="Nordborg M."/>
            <person name="Tomkins J."/>
            <person name="Borevitz J."/>
            <person name="Derieg N."/>
            <person name="Yan J."/>
            <person name="Mihaltcheva S."/>
            <person name="Hayes R.D."/>
            <person name="Rokhsar D."/>
        </authorList>
    </citation>
    <scope>NUCLEOTIDE SEQUENCE [LARGE SCALE GENOMIC DNA]</scope>
    <source>
        <strain evidence="4">cv. Goldsmith</strain>
    </source>
</reference>
<dbReference type="Gene3D" id="3.90.640.10">
    <property type="entry name" value="Actin, Chain A, domain 4"/>
    <property type="match status" value="1"/>
</dbReference>
<dbReference type="Pfam" id="PF00012">
    <property type="entry name" value="HSP70"/>
    <property type="match status" value="1"/>
</dbReference>
<dbReference type="Gene3D" id="3.30.420.40">
    <property type="match status" value="2"/>
</dbReference>
<dbReference type="Proteomes" id="UP000230069">
    <property type="component" value="Unassembled WGS sequence"/>
</dbReference>
<proteinExistence type="predicted"/>
<dbReference type="EMBL" id="KZ305022">
    <property type="protein sequence ID" value="PIA58091.1"/>
    <property type="molecule type" value="Genomic_DNA"/>
</dbReference>
<keyword evidence="1" id="KW-0547">Nucleotide-binding</keyword>
<dbReference type="GO" id="GO:0140662">
    <property type="term" value="F:ATP-dependent protein folding chaperone"/>
    <property type="evidence" value="ECO:0007669"/>
    <property type="project" value="InterPro"/>
</dbReference>
<evidence type="ECO:0000313" key="4">
    <source>
        <dbReference type="Proteomes" id="UP000230069"/>
    </source>
</evidence>
<dbReference type="InterPro" id="IPR043129">
    <property type="entry name" value="ATPase_NBD"/>
</dbReference>